<dbReference type="GO" id="GO:0032301">
    <property type="term" value="C:MutSalpha complex"/>
    <property type="evidence" value="ECO:0007669"/>
    <property type="project" value="TreeGrafter"/>
</dbReference>
<dbReference type="InterPro" id="IPR027417">
    <property type="entry name" value="P-loop_NTPase"/>
</dbReference>
<dbReference type="PANTHER" id="PTHR11361">
    <property type="entry name" value="DNA MISMATCH REPAIR PROTEIN MUTS FAMILY MEMBER"/>
    <property type="match status" value="1"/>
</dbReference>
<dbReference type="GO" id="GO:0030983">
    <property type="term" value="F:mismatched DNA binding"/>
    <property type="evidence" value="ECO:0007669"/>
    <property type="project" value="InterPro"/>
</dbReference>
<dbReference type="Gene3D" id="3.40.50.300">
    <property type="entry name" value="P-loop containing nucleotide triphosphate hydrolases"/>
    <property type="match status" value="1"/>
</dbReference>
<proteinExistence type="predicted"/>
<dbReference type="InterPro" id="IPR000432">
    <property type="entry name" value="DNA_mismatch_repair_MutS_C"/>
</dbReference>
<accession>A0A914XLG4</accession>
<dbReference type="WBParaSite" id="PSAMB.scaffold8869size5679.g31936.t1">
    <property type="protein sequence ID" value="PSAMB.scaffold8869size5679.g31936.t1"/>
    <property type="gene ID" value="PSAMB.scaffold8869size5679.g31936"/>
</dbReference>
<dbReference type="SMART" id="SM00534">
    <property type="entry name" value="MUTSac"/>
    <property type="match status" value="1"/>
</dbReference>
<keyword evidence="3" id="KW-0238">DNA-binding</keyword>
<feature type="domain" description="DNA mismatch repair proteins mutS family" evidence="4">
    <location>
        <begin position="1"/>
        <end position="94"/>
    </location>
</feature>
<evidence type="ECO:0000259" key="4">
    <source>
        <dbReference type="SMART" id="SM00534"/>
    </source>
</evidence>
<dbReference type="GO" id="GO:0005524">
    <property type="term" value="F:ATP binding"/>
    <property type="evidence" value="ECO:0007669"/>
    <property type="project" value="UniProtKB-KW"/>
</dbReference>
<keyword evidence="5" id="KW-1185">Reference proteome</keyword>
<dbReference type="AlphaFoldDB" id="A0A914XLG4"/>
<keyword evidence="2" id="KW-0067">ATP-binding</keyword>
<dbReference type="Proteomes" id="UP000887566">
    <property type="component" value="Unplaced"/>
</dbReference>
<evidence type="ECO:0000256" key="1">
    <source>
        <dbReference type="ARBA" id="ARBA00022741"/>
    </source>
</evidence>
<dbReference type="GO" id="GO:0140664">
    <property type="term" value="F:ATP-dependent DNA damage sensor activity"/>
    <property type="evidence" value="ECO:0007669"/>
    <property type="project" value="InterPro"/>
</dbReference>
<dbReference type="PANTHER" id="PTHR11361:SF35">
    <property type="entry name" value="DNA MISMATCH REPAIR PROTEIN MSH2"/>
    <property type="match status" value="1"/>
</dbReference>
<dbReference type="SUPFAM" id="SSF52540">
    <property type="entry name" value="P-loop containing nucleoside triphosphate hydrolases"/>
    <property type="match status" value="1"/>
</dbReference>
<dbReference type="GO" id="GO:0006312">
    <property type="term" value="P:mitotic recombination"/>
    <property type="evidence" value="ECO:0007669"/>
    <property type="project" value="TreeGrafter"/>
</dbReference>
<sequence length="126" mass="14259">MENGDQSAAVCRDLAKRVGCFCLFATHFHELTALVTDCPTMRNVHTEAIIDDQRELTLLYRVVDGVADKSFGVHIAGLVRFPPHVIQTAWTRLSQLERTDEQRLIERLKAADENDLRRILLATGDQ</sequence>
<organism evidence="5 6">
    <name type="scientific">Plectus sambesii</name>
    <dbReference type="NCBI Taxonomy" id="2011161"/>
    <lineage>
        <taxon>Eukaryota</taxon>
        <taxon>Metazoa</taxon>
        <taxon>Ecdysozoa</taxon>
        <taxon>Nematoda</taxon>
        <taxon>Chromadorea</taxon>
        <taxon>Plectida</taxon>
        <taxon>Plectina</taxon>
        <taxon>Plectoidea</taxon>
        <taxon>Plectidae</taxon>
        <taxon>Plectus</taxon>
    </lineage>
</organism>
<protein>
    <submittedName>
        <fullName evidence="6">DNA mismatch repair proteins mutS family domain-containing protein</fullName>
    </submittedName>
</protein>
<keyword evidence="1" id="KW-0547">Nucleotide-binding</keyword>
<dbReference type="Pfam" id="PF00488">
    <property type="entry name" value="MutS_V"/>
    <property type="match status" value="1"/>
</dbReference>
<name>A0A914XLG4_9BILA</name>
<dbReference type="GO" id="GO:0006298">
    <property type="term" value="P:mismatch repair"/>
    <property type="evidence" value="ECO:0007669"/>
    <property type="project" value="InterPro"/>
</dbReference>
<evidence type="ECO:0000256" key="2">
    <source>
        <dbReference type="ARBA" id="ARBA00022840"/>
    </source>
</evidence>
<evidence type="ECO:0000313" key="6">
    <source>
        <dbReference type="WBParaSite" id="PSAMB.scaffold8869size5679.g31936.t1"/>
    </source>
</evidence>
<reference evidence="6" key="1">
    <citation type="submission" date="2022-11" db="UniProtKB">
        <authorList>
            <consortium name="WormBaseParasite"/>
        </authorList>
    </citation>
    <scope>IDENTIFICATION</scope>
</reference>
<dbReference type="InterPro" id="IPR045076">
    <property type="entry name" value="MutS"/>
</dbReference>
<evidence type="ECO:0000313" key="5">
    <source>
        <dbReference type="Proteomes" id="UP000887566"/>
    </source>
</evidence>
<evidence type="ECO:0000256" key="3">
    <source>
        <dbReference type="ARBA" id="ARBA00023125"/>
    </source>
</evidence>